<feature type="domain" description="Transposase Tn5 dimerisation" evidence="1">
    <location>
        <begin position="8"/>
        <end position="56"/>
    </location>
</feature>
<reference evidence="2 3" key="1">
    <citation type="submission" date="2020-08" db="EMBL/GenBank/DDBJ databases">
        <title>Genomic Encyclopedia of Type Strains, Phase III (KMG-III): the genomes of soil and plant-associated and newly described type strains.</title>
        <authorList>
            <person name="Whitman W."/>
        </authorList>
    </citation>
    <scope>NUCLEOTIDE SEQUENCE [LARGE SCALE GENOMIC DNA]</scope>
    <source>
        <strain evidence="2 3">CECT 8075</strain>
    </source>
</reference>
<sequence length="64" mass="7128">MMVATKTRKLPPTPPTIAEFMLILAKLGGYLNQKGQGPPGSKTIWRGLRRMEAYREAYTVFGTS</sequence>
<dbReference type="InterPro" id="IPR014737">
    <property type="entry name" value="Transposase_Tn5-like_C"/>
</dbReference>
<comment type="caution">
    <text evidence="2">The sequence shown here is derived from an EMBL/GenBank/DDBJ whole genome shotgun (WGS) entry which is preliminary data.</text>
</comment>
<dbReference type="Proteomes" id="UP000536179">
    <property type="component" value="Unassembled WGS sequence"/>
</dbReference>
<organism evidence="2 3">
    <name type="scientific">Aporhodopirellula rubra</name>
    <dbReference type="NCBI Taxonomy" id="980271"/>
    <lineage>
        <taxon>Bacteria</taxon>
        <taxon>Pseudomonadati</taxon>
        <taxon>Planctomycetota</taxon>
        <taxon>Planctomycetia</taxon>
        <taxon>Pirellulales</taxon>
        <taxon>Pirellulaceae</taxon>
        <taxon>Aporhodopirellula</taxon>
    </lineage>
</organism>
<proteinExistence type="predicted"/>
<dbReference type="InterPro" id="IPR012337">
    <property type="entry name" value="RNaseH-like_sf"/>
</dbReference>
<gene>
    <name evidence="2" type="ORF">FHS27_003090</name>
</gene>
<dbReference type="EMBL" id="JACHXU010000009">
    <property type="protein sequence ID" value="MBB3207271.1"/>
    <property type="molecule type" value="Genomic_DNA"/>
</dbReference>
<evidence type="ECO:0000313" key="3">
    <source>
        <dbReference type="Proteomes" id="UP000536179"/>
    </source>
</evidence>
<name>A0A7W5DZA1_9BACT</name>
<keyword evidence="3" id="KW-1185">Reference proteome</keyword>
<protein>
    <recommendedName>
        <fullName evidence="1">Transposase Tn5 dimerisation domain-containing protein</fullName>
    </recommendedName>
</protein>
<dbReference type="InterPro" id="IPR003201">
    <property type="entry name" value="Transposase_Tn5"/>
</dbReference>
<evidence type="ECO:0000259" key="1">
    <source>
        <dbReference type="Pfam" id="PF02281"/>
    </source>
</evidence>
<dbReference type="Pfam" id="PF02281">
    <property type="entry name" value="Dimer_Tnp_Tn5"/>
    <property type="match status" value="1"/>
</dbReference>
<evidence type="ECO:0000313" key="2">
    <source>
        <dbReference type="EMBL" id="MBB3207271.1"/>
    </source>
</evidence>
<dbReference type="AlphaFoldDB" id="A0A7W5DZA1"/>
<accession>A0A7W5DZA1</accession>
<dbReference type="SUPFAM" id="SSF53098">
    <property type="entry name" value="Ribonuclease H-like"/>
    <property type="match status" value="1"/>
</dbReference>
<dbReference type="Gene3D" id="1.10.740.10">
    <property type="entry name" value="Transferase Inhibitor Protein From Tn5, Chain"/>
    <property type="match status" value="1"/>
</dbReference>